<dbReference type="Pfam" id="PF00132">
    <property type="entry name" value="Hexapep"/>
    <property type="match status" value="1"/>
</dbReference>
<keyword evidence="10" id="KW-0198">Cysteine biosynthesis</keyword>
<evidence type="ECO:0000256" key="5">
    <source>
        <dbReference type="ARBA" id="ARBA00018522"/>
    </source>
</evidence>
<dbReference type="InterPro" id="IPR011004">
    <property type="entry name" value="Trimer_LpxA-like_sf"/>
</dbReference>
<evidence type="ECO:0000256" key="12">
    <source>
        <dbReference type="ARBA" id="ARBA00049486"/>
    </source>
</evidence>
<gene>
    <name evidence="14" type="primary">cysE</name>
    <name evidence="14" type="ORF">H9851_05275</name>
</gene>
<evidence type="ECO:0000256" key="2">
    <source>
        <dbReference type="ARBA" id="ARBA00004876"/>
    </source>
</evidence>
<evidence type="ECO:0000256" key="11">
    <source>
        <dbReference type="ARBA" id="ARBA00023315"/>
    </source>
</evidence>
<dbReference type="InterPro" id="IPR045304">
    <property type="entry name" value="LbH_SAT"/>
</dbReference>
<evidence type="ECO:0000256" key="8">
    <source>
        <dbReference type="ARBA" id="ARBA00022679"/>
    </source>
</evidence>
<keyword evidence="11 14" id="KW-0012">Acyltransferase</keyword>
<protein>
    <recommendedName>
        <fullName evidence="5">Serine acetyltransferase</fullName>
        <ecNumber evidence="4">2.3.1.30</ecNumber>
    </recommendedName>
</protein>
<feature type="compositionally biased region" description="Basic and acidic residues" evidence="13">
    <location>
        <begin position="247"/>
        <end position="268"/>
    </location>
</feature>
<comment type="pathway">
    <text evidence="2">Amino-acid biosynthesis; L-cysteine biosynthesis; L-cysteine from L-serine: step 1/2.</text>
</comment>
<evidence type="ECO:0000313" key="14">
    <source>
        <dbReference type="EMBL" id="HIX50676.1"/>
    </source>
</evidence>
<keyword evidence="7" id="KW-0028">Amino-acid biosynthesis</keyword>
<name>A0A9D1W0R5_9FIRM</name>
<dbReference type="GO" id="GO:0009001">
    <property type="term" value="F:serine O-acetyltransferase activity"/>
    <property type="evidence" value="ECO:0007669"/>
    <property type="project" value="UniProtKB-EC"/>
</dbReference>
<dbReference type="Proteomes" id="UP000886847">
    <property type="component" value="Unassembled WGS sequence"/>
</dbReference>
<reference evidence="14" key="2">
    <citation type="submission" date="2021-04" db="EMBL/GenBank/DDBJ databases">
        <authorList>
            <person name="Gilroy R."/>
        </authorList>
    </citation>
    <scope>NUCLEOTIDE SEQUENCE</scope>
    <source>
        <strain evidence="14">2189</strain>
    </source>
</reference>
<dbReference type="InterPro" id="IPR042122">
    <property type="entry name" value="Ser_AcTrfase_N_sf"/>
</dbReference>
<evidence type="ECO:0000256" key="6">
    <source>
        <dbReference type="ARBA" id="ARBA00022490"/>
    </source>
</evidence>
<keyword evidence="6" id="KW-0963">Cytoplasm</keyword>
<dbReference type="InterPro" id="IPR053376">
    <property type="entry name" value="Serine_acetyltransferase"/>
</dbReference>
<evidence type="ECO:0000256" key="1">
    <source>
        <dbReference type="ARBA" id="ARBA00004496"/>
    </source>
</evidence>
<comment type="similarity">
    <text evidence="3">Belongs to the transferase hexapeptide repeat family.</text>
</comment>
<evidence type="ECO:0000256" key="10">
    <source>
        <dbReference type="ARBA" id="ARBA00023192"/>
    </source>
</evidence>
<dbReference type="InterPro" id="IPR005881">
    <property type="entry name" value="Ser_O-AcTrfase"/>
</dbReference>
<dbReference type="NCBIfam" id="NF041874">
    <property type="entry name" value="EPS_EpsC"/>
    <property type="match status" value="1"/>
</dbReference>
<evidence type="ECO:0000313" key="15">
    <source>
        <dbReference type="Proteomes" id="UP000886847"/>
    </source>
</evidence>
<evidence type="ECO:0000256" key="7">
    <source>
        <dbReference type="ARBA" id="ARBA00022605"/>
    </source>
</evidence>
<evidence type="ECO:0000256" key="13">
    <source>
        <dbReference type="SAM" id="MobiDB-lite"/>
    </source>
</evidence>
<evidence type="ECO:0000256" key="9">
    <source>
        <dbReference type="ARBA" id="ARBA00022737"/>
    </source>
</evidence>
<dbReference type="EC" id="2.3.1.30" evidence="4"/>
<dbReference type="CDD" id="cd03354">
    <property type="entry name" value="LbH_SAT"/>
    <property type="match status" value="1"/>
</dbReference>
<evidence type="ECO:0000256" key="4">
    <source>
        <dbReference type="ARBA" id="ARBA00013266"/>
    </source>
</evidence>
<accession>A0A9D1W0R5</accession>
<sequence length="277" mass="30147">MFKRLRADIEAAQRNDPAARNKFEIWLTYSGVHALSWHRWANRLYRMHLKLLARLTSQFAKFLTGIEIHPAAKIEGGVFIDHGTGVVIGETAEVKSGVVIYQGVTLGGTGKEKGKRHPTIEKDVVISSGAKVLGGFTVGEGAKIGAGAVVLKEVPPHATVVGVPGRVVRIRGEKPDLQQEKLDPNAEEIRALKCRIHKLEAALEKLTGESFACTEEELFPVRAETSAQEEALSAAERAAEAAALSAAEKEEREGAVFAEKQKEERTAQEGKNLNKNQ</sequence>
<dbReference type="InterPro" id="IPR001451">
    <property type="entry name" value="Hexapep"/>
</dbReference>
<comment type="catalytic activity">
    <reaction evidence="12">
        <text>L-serine + acetyl-CoA = O-acetyl-L-serine + CoA</text>
        <dbReference type="Rhea" id="RHEA:24560"/>
        <dbReference type="ChEBI" id="CHEBI:33384"/>
        <dbReference type="ChEBI" id="CHEBI:57287"/>
        <dbReference type="ChEBI" id="CHEBI:57288"/>
        <dbReference type="ChEBI" id="CHEBI:58340"/>
        <dbReference type="EC" id="2.3.1.30"/>
    </reaction>
</comment>
<organism evidence="14 15">
    <name type="scientific">Candidatus Borkfalkia faecavium</name>
    <dbReference type="NCBI Taxonomy" id="2838508"/>
    <lineage>
        <taxon>Bacteria</taxon>
        <taxon>Bacillati</taxon>
        <taxon>Bacillota</taxon>
        <taxon>Clostridia</taxon>
        <taxon>Christensenellales</taxon>
        <taxon>Christensenellaceae</taxon>
        <taxon>Candidatus Borkfalkia</taxon>
    </lineage>
</organism>
<feature type="region of interest" description="Disordered" evidence="13">
    <location>
        <begin position="243"/>
        <end position="277"/>
    </location>
</feature>
<dbReference type="NCBIfam" id="TIGR01172">
    <property type="entry name" value="cysE"/>
    <property type="match status" value="1"/>
</dbReference>
<comment type="caution">
    <text evidence="14">The sequence shown here is derived from an EMBL/GenBank/DDBJ whole genome shotgun (WGS) entry which is preliminary data.</text>
</comment>
<dbReference type="EMBL" id="DXEW01000027">
    <property type="protein sequence ID" value="HIX50676.1"/>
    <property type="molecule type" value="Genomic_DNA"/>
</dbReference>
<proteinExistence type="inferred from homology"/>
<dbReference type="GO" id="GO:0005737">
    <property type="term" value="C:cytoplasm"/>
    <property type="evidence" value="ECO:0007669"/>
    <property type="project" value="UniProtKB-SubCell"/>
</dbReference>
<dbReference type="SUPFAM" id="SSF51161">
    <property type="entry name" value="Trimeric LpxA-like enzymes"/>
    <property type="match status" value="1"/>
</dbReference>
<keyword evidence="8 14" id="KW-0808">Transferase</keyword>
<evidence type="ECO:0000256" key="3">
    <source>
        <dbReference type="ARBA" id="ARBA00007274"/>
    </source>
</evidence>
<dbReference type="PANTHER" id="PTHR42811">
    <property type="entry name" value="SERINE ACETYLTRANSFERASE"/>
    <property type="match status" value="1"/>
</dbReference>
<dbReference type="Gene3D" id="1.10.3130.10">
    <property type="entry name" value="serine acetyltransferase, domain 1"/>
    <property type="match status" value="1"/>
</dbReference>
<dbReference type="FunFam" id="2.160.10.10:FF:000007">
    <property type="entry name" value="Serine acetyltransferase"/>
    <property type="match status" value="1"/>
</dbReference>
<dbReference type="Gene3D" id="2.160.10.10">
    <property type="entry name" value="Hexapeptide repeat proteins"/>
    <property type="match status" value="1"/>
</dbReference>
<reference evidence="14" key="1">
    <citation type="journal article" date="2021" name="PeerJ">
        <title>Extensive microbial diversity within the chicken gut microbiome revealed by metagenomics and culture.</title>
        <authorList>
            <person name="Gilroy R."/>
            <person name="Ravi A."/>
            <person name="Getino M."/>
            <person name="Pursley I."/>
            <person name="Horton D.L."/>
            <person name="Alikhan N.F."/>
            <person name="Baker D."/>
            <person name="Gharbi K."/>
            <person name="Hall N."/>
            <person name="Watson M."/>
            <person name="Adriaenssens E.M."/>
            <person name="Foster-Nyarko E."/>
            <person name="Jarju S."/>
            <person name="Secka A."/>
            <person name="Antonio M."/>
            <person name="Oren A."/>
            <person name="Chaudhuri R.R."/>
            <person name="La Ragione R."/>
            <person name="Hildebrand F."/>
            <person name="Pallen M.J."/>
        </authorList>
    </citation>
    <scope>NUCLEOTIDE SEQUENCE</scope>
    <source>
        <strain evidence="14">2189</strain>
    </source>
</reference>
<keyword evidence="9" id="KW-0677">Repeat</keyword>
<dbReference type="AlphaFoldDB" id="A0A9D1W0R5"/>
<dbReference type="GO" id="GO:0006535">
    <property type="term" value="P:cysteine biosynthetic process from serine"/>
    <property type="evidence" value="ECO:0007669"/>
    <property type="project" value="InterPro"/>
</dbReference>
<comment type="subcellular location">
    <subcellularLocation>
        <location evidence="1">Cytoplasm</location>
    </subcellularLocation>
</comment>
<dbReference type="FunFam" id="1.10.3130.10:FF:000003">
    <property type="entry name" value="Serine acetyltransferase"/>
    <property type="match status" value="1"/>
</dbReference>